<keyword evidence="3" id="KW-1185">Reference proteome</keyword>
<keyword evidence="1" id="KW-1133">Transmembrane helix</keyword>
<reference evidence="2 3" key="2">
    <citation type="journal article" date="2016" name="FEMS Yeast Res.">
        <title>Curation of the genome annotation of Pichia pastoris (Komagataella phaffii) CBS7435 from gene level to protein function.</title>
        <authorList>
            <person name="Valli M."/>
            <person name="Tatto N.E."/>
            <person name="Peymann A."/>
            <person name="Gruber C."/>
            <person name="Landes N."/>
            <person name="Ekker H."/>
            <person name="Thallinger G.G."/>
            <person name="Mattanovich D."/>
            <person name="Gasser B."/>
            <person name="Graf A.B."/>
        </authorList>
    </citation>
    <scope>GENOME REANNOTATION</scope>
    <source>
        <strain evidence="2 3">ATCC 76273 / CBS 7435 / CECT 11047 / NRRL Y-11430 / Wegner 21-1</strain>
    </source>
</reference>
<feature type="transmembrane region" description="Helical" evidence="1">
    <location>
        <begin position="12"/>
        <end position="33"/>
    </location>
</feature>
<dbReference type="AlphaFoldDB" id="A0A1G4KQ89"/>
<dbReference type="Proteomes" id="UP000006853">
    <property type="component" value="Chromosome 3"/>
</dbReference>
<keyword evidence="1" id="KW-0472">Membrane</keyword>
<keyword evidence="2" id="KW-0830">Ubiquinone</keyword>
<gene>
    <name evidence="2" type="primary">NUTM</name>
    <name evidence="2" type="ordered locus">PP7435_Chr3-1655</name>
</gene>
<protein>
    <submittedName>
        <fullName evidence="2">Subunit of mitochondrial NADH:ubiquinone oxidoreductase (Complex I)</fullName>
    </submittedName>
</protein>
<evidence type="ECO:0000256" key="1">
    <source>
        <dbReference type="SAM" id="Phobius"/>
    </source>
</evidence>
<dbReference type="EMBL" id="FR839630">
    <property type="protein sequence ID" value="SCV12179.1"/>
    <property type="molecule type" value="Genomic_DNA"/>
</dbReference>
<proteinExistence type="predicted"/>
<sequence>MPYLVAFRPAVLVFFFIRQPIGAGLLAGGFLFWQADRHFNFGIRDNIHNFKQTILGFPTQASKWETFKQVDAQKRAQLVSGPSEEH</sequence>
<organism evidence="2 3">
    <name type="scientific">Komagataella phaffii (strain ATCC 76273 / CBS 7435 / CECT 11047 / NRRL Y-11430 / Wegner 21-1)</name>
    <name type="common">Yeast</name>
    <name type="synonym">Pichia pastoris</name>
    <dbReference type="NCBI Taxonomy" id="981350"/>
    <lineage>
        <taxon>Eukaryota</taxon>
        <taxon>Fungi</taxon>
        <taxon>Dikarya</taxon>
        <taxon>Ascomycota</taxon>
        <taxon>Saccharomycotina</taxon>
        <taxon>Pichiomycetes</taxon>
        <taxon>Pichiales</taxon>
        <taxon>Pichiaceae</taxon>
        <taxon>Komagataella</taxon>
    </lineage>
</organism>
<evidence type="ECO:0000313" key="2">
    <source>
        <dbReference type="EMBL" id="SCV12179.1"/>
    </source>
</evidence>
<reference evidence="2 3" key="1">
    <citation type="journal article" date="2011" name="J. Biotechnol.">
        <title>High-quality genome sequence of Pichia pastoris CBS7435.</title>
        <authorList>
            <person name="Kuberl A."/>
            <person name="Schneider J."/>
            <person name="Thallinger G.G."/>
            <person name="Anderl I."/>
            <person name="Wibberg D."/>
            <person name="Hajek T."/>
            <person name="Jaenicke S."/>
            <person name="Brinkrolf K."/>
            <person name="Goesmann A."/>
            <person name="Szczepanowski R."/>
            <person name="Puhler A."/>
            <person name="Schwab H."/>
            <person name="Glieder A."/>
            <person name="Pichler H."/>
        </authorList>
    </citation>
    <scope>NUCLEOTIDE SEQUENCE [LARGE SCALE GENOMIC DNA]</scope>
    <source>
        <strain evidence="3">ATCC 76273 / CBS 7435 / CECT 11047 / NRRL Y-11430 / Wegner 21-1</strain>
    </source>
</reference>
<evidence type="ECO:0000313" key="3">
    <source>
        <dbReference type="Proteomes" id="UP000006853"/>
    </source>
</evidence>
<accession>A0A1G4KQ89</accession>
<keyword evidence="1" id="KW-0812">Transmembrane</keyword>
<name>A0A1G4KQ89_KOMPC</name>